<protein>
    <submittedName>
        <fullName evidence="1">Uncharacterized protein</fullName>
    </submittedName>
</protein>
<dbReference type="EMBL" id="ML986579">
    <property type="protein sequence ID" value="KAF2270746.1"/>
    <property type="molecule type" value="Genomic_DNA"/>
</dbReference>
<comment type="caution">
    <text evidence="1">The sequence shown here is derived from an EMBL/GenBank/DDBJ whole genome shotgun (WGS) entry which is preliminary data.</text>
</comment>
<dbReference type="PANTHER" id="PTHR38790">
    <property type="entry name" value="2EXR DOMAIN-CONTAINING PROTEIN-RELATED"/>
    <property type="match status" value="1"/>
</dbReference>
<accession>A0A9P4NCI4</accession>
<gene>
    <name evidence="1" type="ORF">CC78DRAFT_596414</name>
</gene>
<dbReference type="PANTHER" id="PTHR38790:SF4">
    <property type="entry name" value="2EXR DOMAIN-CONTAINING PROTEIN"/>
    <property type="match status" value="1"/>
</dbReference>
<evidence type="ECO:0000313" key="2">
    <source>
        <dbReference type="Proteomes" id="UP000800093"/>
    </source>
</evidence>
<dbReference type="OrthoDB" id="5413827at2759"/>
<keyword evidence="2" id="KW-1185">Reference proteome</keyword>
<proteinExistence type="predicted"/>
<name>A0A9P4NCI4_9PLEO</name>
<organism evidence="1 2">
    <name type="scientific">Lojkania enalia</name>
    <dbReference type="NCBI Taxonomy" id="147567"/>
    <lineage>
        <taxon>Eukaryota</taxon>
        <taxon>Fungi</taxon>
        <taxon>Dikarya</taxon>
        <taxon>Ascomycota</taxon>
        <taxon>Pezizomycotina</taxon>
        <taxon>Dothideomycetes</taxon>
        <taxon>Pleosporomycetidae</taxon>
        <taxon>Pleosporales</taxon>
        <taxon>Pleosporales incertae sedis</taxon>
        <taxon>Lojkania</taxon>
    </lineage>
</organism>
<dbReference type="Proteomes" id="UP000800093">
    <property type="component" value="Unassembled WGS sequence"/>
</dbReference>
<evidence type="ECO:0000313" key="1">
    <source>
        <dbReference type="EMBL" id="KAF2270746.1"/>
    </source>
</evidence>
<reference evidence="2" key="1">
    <citation type="journal article" date="2020" name="Stud. Mycol.">
        <title>101 Dothideomycetes genomes: A test case for predicting lifestyles and emergence of pathogens.</title>
        <authorList>
            <person name="Haridas S."/>
            <person name="Albert R."/>
            <person name="Binder M."/>
            <person name="Bloem J."/>
            <person name="LaButti K."/>
            <person name="Salamov A."/>
            <person name="Andreopoulos B."/>
            <person name="Baker S."/>
            <person name="Barry K."/>
            <person name="Bills G."/>
            <person name="Bluhm B."/>
            <person name="Cannon C."/>
            <person name="Castanera R."/>
            <person name="Culley D."/>
            <person name="Daum C."/>
            <person name="Ezra D."/>
            <person name="Gonzalez J."/>
            <person name="Henrissat B."/>
            <person name="Kuo A."/>
            <person name="Liang C."/>
            <person name="Lipzen A."/>
            <person name="Lutzoni F."/>
            <person name="Magnuson J."/>
            <person name="Mondo S."/>
            <person name="Nolan M."/>
            <person name="Ohm R."/>
            <person name="Pangilinan J."/>
            <person name="Park H.-J."/>
            <person name="Ramirez L."/>
            <person name="Alfaro M."/>
            <person name="Sun H."/>
            <person name="Tritt A."/>
            <person name="Yoshinaga Y."/>
            <person name="Zwiers L.-H."/>
            <person name="Turgeon B."/>
            <person name="Goodwin S."/>
            <person name="Spatafora J."/>
            <person name="Crous P."/>
            <person name="Grigoriev I."/>
        </authorList>
    </citation>
    <scope>NUCLEOTIDE SEQUENCE [LARGE SCALE GENOMIC DNA]</scope>
    <source>
        <strain evidence="2">CBS 304.66</strain>
    </source>
</reference>
<sequence length="241" mass="28185">MAPRKQPDKAPPGRPKAAIRAEVTKKRYPKVRKLENGLFDVTRKTGKYRKIMERNRNESPLLRLPGELRNQIFEYVLDLGYELRTSNSYIKRRGMSPIVHAGKRNALSLLHVCRQLYDETTILPYTLNTFTFHDLYDVDLWIRKTLPCQLETIKSVGICASWAWSDALNYYDLDSQLISKLPGLRKLKISINQFAWILHCLSRPQLEDSDLGLRQAEKNLERMIKASYKNLEISLEMYERI</sequence>
<dbReference type="AlphaFoldDB" id="A0A9P4NCI4"/>